<evidence type="ECO:0000313" key="3">
    <source>
        <dbReference type="EMBL" id="GJJ16244.1"/>
    </source>
</evidence>
<feature type="compositionally biased region" description="Basic and acidic residues" evidence="1">
    <location>
        <begin position="196"/>
        <end position="207"/>
    </location>
</feature>
<feature type="compositionally biased region" description="Acidic residues" evidence="1">
    <location>
        <begin position="417"/>
        <end position="445"/>
    </location>
</feature>
<feature type="compositionally biased region" description="Low complexity" evidence="1">
    <location>
        <begin position="97"/>
        <end position="108"/>
    </location>
</feature>
<gene>
    <name evidence="2" type="ORF">Clacol_002209</name>
    <name evidence="3" type="ORF">Clacol_010540</name>
</gene>
<dbReference type="EMBL" id="BPWL01000016">
    <property type="protein sequence ID" value="GJJ16244.1"/>
    <property type="molecule type" value="Genomic_DNA"/>
</dbReference>
<feature type="compositionally biased region" description="Acidic residues" evidence="1">
    <location>
        <begin position="179"/>
        <end position="195"/>
    </location>
</feature>
<keyword evidence="4" id="KW-1185">Reference proteome</keyword>
<feature type="compositionally biased region" description="Acidic residues" evidence="1">
    <location>
        <begin position="208"/>
        <end position="224"/>
    </location>
</feature>
<dbReference type="EMBL" id="BPWL01000002">
    <property type="protein sequence ID" value="GJJ08002.1"/>
    <property type="molecule type" value="Genomic_DNA"/>
</dbReference>
<reference evidence="2" key="1">
    <citation type="submission" date="2021-10" db="EMBL/GenBank/DDBJ databases">
        <title>De novo Genome Assembly of Clathrus columnatus (Basidiomycota, Fungi) Using Illumina and Nanopore Sequence Data.</title>
        <authorList>
            <person name="Ogiso-Tanaka E."/>
            <person name="Itagaki H."/>
            <person name="Hosoya T."/>
            <person name="Hosaka K."/>
        </authorList>
    </citation>
    <scope>NUCLEOTIDE SEQUENCE</scope>
    <source>
        <strain evidence="2">MO-923</strain>
    </source>
</reference>
<protein>
    <submittedName>
        <fullName evidence="2">Uncharacterized protein</fullName>
    </submittedName>
</protein>
<feature type="compositionally biased region" description="Low complexity" evidence="1">
    <location>
        <begin position="254"/>
        <end position="274"/>
    </location>
</feature>
<feature type="region of interest" description="Disordered" evidence="1">
    <location>
        <begin position="411"/>
        <end position="445"/>
    </location>
</feature>
<name>A0AAV5A307_9AGAM</name>
<organism evidence="2 4">
    <name type="scientific">Clathrus columnatus</name>
    <dbReference type="NCBI Taxonomy" id="1419009"/>
    <lineage>
        <taxon>Eukaryota</taxon>
        <taxon>Fungi</taxon>
        <taxon>Dikarya</taxon>
        <taxon>Basidiomycota</taxon>
        <taxon>Agaricomycotina</taxon>
        <taxon>Agaricomycetes</taxon>
        <taxon>Phallomycetidae</taxon>
        <taxon>Phallales</taxon>
        <taxon>Clathraceae</taxon>
        <taxon>Clathrus</taxon>
    </lineage>
</organism>
<dbReference type="Gene3D" id="3.30.900.20">
    <property type="match status" value="1"/>
</dbReference>
<feature type="region of interest" description="Disordered" evidence="1">
    <location>
        <begin position="172"/>
        <end position="306"/>
    </location>
</feature>
<feature type="region of interest" description="Disordered" evidence="1">
    <location>
        <begin position="97"/>
        <end position="118"/>
    </location>
</feature>
<evidence type="ECO:0000313" key="4">
    <source>
        <dbReference type="Proteomes" id="UP001050691"/>
    </source>
</evidence>
<dbReference type="Proteomes" id="UP001050691">
    <property type="component" value="Unassembled WGS sequence"/>
</dbReference>
<evidence type="ECO:0000256" key="1">
    <source>
        <dbReference type="SAM" id="MobiDB-lite"/>
    </source>
</evidence>
<dbReference type="AlphaFoldDB" id="A0AAV5A307"/>
<comment type="caution">
    <text evidence="2">The sequence shown here is derived from an EMBL/GenBank/DDBJ whole genome shotgun (WGS) entry which is preliminary data.</text>
</comment>
<feature type="compositionally biased region" description="Polar residues" evidence="1">
    <location>
        <begin position="276"/>
        <end position="287"/>
    </location>
</feature>
<evidence type="ECO:0000313" key="2">
    <source>
        <dbReference type="EMBL" id="GJJ08002.1"/>
    </source>
</evidence>
<sequence length="462" mass="51456">MTVHEAVSDNENDDQRTPVVELDVDEISHQMAARLTNTLLGHWLYMKGQVPFPVNSLERMSSQRYSGDLPFLDAYDDLNSHLRTTFVALSTAYAHNSTHVPSSSSTSPLKDDETQQQDIIIRPKYRSAKVCLFLVMGSSFSLPKARVLLELNNFHVEKFGEWEFISRRVLPMPSPSDTNDGDDESSSSTEDEDESHPEVGEEAKRNADDDDGDNNSDTDSDTEEIDSRQFFSVPSTPCQTASFYTAAGSDDDPGSGSDESPDTPSSSSGASECSETQEQFQTSPETSLSEDDIKSDNPQLRFSLSNEDAVEDESLRNGERKLSKALLKFGEVLGFDDEIAPTRTYILLRAPRRFSHPTWIPRQNLTSTLDKAMGSVLNVENNTQKKNRINKSGAFGSGVPTVGFRIVCQTTTKEEHSDDDGENNDDKDIDNDENDPEEDDGVEELDELIWWSWDGRLVGFSD</sequence>
<feature type="compositionally biased region" description="Polar residues" evidence="1">
    <location>
        <begin position="229"/>
        <end position="243"/>
    </location>
</feature>
<accession>A0AAV5A307</accession>
<feature type="compositionally biased region" description="Polar residues" evidence="1">
    <location>
        <begin position="296"/>
        <end position="306"/>
    </location>
</feature>
<proteinExistence type="predicted"/>
<dbReference type="InterPro" id="IPR053729">
    <property type="entry name" value="MAD2L1BP_domain_sf"/>
</dbReference>